<organism evidence="3 4">
    <name type="scientific">Muribaculum gordoncarteri</name>
    <dbReference type="NCBI Taxonomy" id="2530390"/>
    <lineage>
        <taxon>Bacteria</taxon>
        <taxon>Pseudomonadati</taxon>
        <taxon>Bacteroidota</taxon>
        <taxon>Bacteroidia</taxon>
        <taxon>Bacteroidales</taxon>
        <taxon>Muribaculaceae</taxon>
        <taxon>Muribaculum</taxon>
    </lineage>
</organism>
<dbReference type="InterPro" id="IPR006027">
    <property type="entry name" value="NusB_RsmB_TIM44"/>
</dbReference>
<dbReference type="SUPFAM" id="SSF48013">
    <property type="entry name" value="NusB-like"/>
    <property type="match status" value="1"/>
</dbReference>
<dbReference type="OrthoDB" id="9787568at2"/>
<dbReference type="KEGG" id="mgod:E7746_04700"/>
<reference evidence="3 4" key="1">
    <citation type="submission" date="2019-02" db="EMBL/GenBank/DDBJ databases">
        <title>Isolation and identification of novel species under the genus Muribaculum.</title>
        <authorList>
            <person name="Miyake S."/>
            <person name="Ding Y."/>
            <person name="Low A."/>
            <person name="Soh M."/>
            <person name="Seedorf H."/>
        </authorList>
    </citation>
    <scope>NUCLEOTIDE SEQUENCE [LARGE SCALE GENOMIC DNA]</scope>
    <source>
        <strain evidence="3 4">TLL-A4</strain>
    </source>
</reference>
<protein>
    <submittedName>
        <fullName evidence="3">Transcription antitermination protein NusB</fullName>
    </submittedName>
</protein>
<name>A0A4P7VIF2_9BACT</name>
<sequence length="477" mass="55337">MINRILIRMKVVQMLYSYLLTRSDFKILPEPESHSRDKRFAYSLYCDLLLLLLDQSGYRISNYEGRPRIEPANKIGKNDWTHIAAALAANDDMKDIALHHRSFSEALLSHHQRLSAAIKESSAFKDYSRMKTKPEIQDEVQLWETIFTTILLRDNAIKELINSDPGFTHVGYEQALQMLDETLNDFSTVRSSLVEARRGLATSLDKAYELYHSLLQLMIDLTDLRALNLDEAKHKYLPSHDDLNPNMRFVENQFIQALRENDDMKEYLDKTPISWQDEDVTLRRILDKILESDIYKEYMAAPSTDFANDCELWYSLFKNIIVESDDLAESLESQSVYWNDDLTIMGSFVLKTIKQFAHSEDKPISLLPKFKDIEDERFGPKLFEDAIRNQAEYREMIDACLVESKWDPDRLAFMDIVILETAIAELINFESIPTLVTINEYTEIANYYSTPKSGQFITGLLYAIINNLKKDGIIVKE</sequence>
<evidence type="ECO:0000313" key="4">
    <source>
        <dbReference type="Proteomes" id="UP000297031"/>
    </source>
</evidence>
<dbReference type="Proteomes" id="UP000297031">
    <property type="component" value="Chromosome"/>
</dbReference>
<evidence type="ECO:0000256" key="1">
    <source>
        <dbReference type="ARBA" id="ARBA00022884"/>
    </source>
</evidence>
<proteinExistence type="predicted"/>
<keyword evidence="1" id="KW-0694">RNA-binding</keyword>
<evidence type="ECO:0000313" key="3">
    <source>
        <dbReference type="EMBL" id="QCD35234.1"/>
    </source>
</evidence>
<dbReference type="RefSeq" id="WP_136410014.1">
    <property type="nucleotide sequence ID" value="NZ_CP039393.1"/>
</dbReference>
<keyword evidence="4" id="KW-1185">Reference proteome</keyword>
<dbReference type="EMBL" id="CP039393">
    <property type="protein sequence ID" value="QCD35234.1"/>
    <property type="molecule type" value="Genomic_DNA"/>
</dbReference>
<gene>
    <name evidence="3" type="ORF">E7746_04700</name>
</gene>
<evidence type="ECO:0000259" key="2">
    <source>
        <dbReference type="Pfam" id="PF01029"/>
    </source>
</evidence>
<dbReference type="Gene3D" id="1.10.940.10">
    <property type="entry name" value="NusB-like"/>
    <property type="match status" value="1"/>
</dbReference>
<dbReference type="Pfam" id="PF01029">
    <property type="entry name" value="NusB"/>
    <property type="match status" value="1"/>
</dbReference>
<dbReference type="GO" id="GO:0006355">
    <property type="term" value="P:regulation of DNA-templated transcription"/>
    <property type="evidence" value="ECO:0007669"/>
    <property type="project" value="InterPro"/>
</dbReference>
<dbReference type="GO" id="GO:0003723">
    <property type="term" value="F:RNA binding"/>
    <property type="evidence" value="ECO:0007669"/>
    <property type="project" value="UniProtKB-KW"/>
</dbReference>
<dbReference type="AlphaFoldDB" id="A0A4P7VIF2"/>
<dbReference type="InterPro" id="IPR035926">
    <property type="entry name" value="NusB-like_sf"/>
</dbReference>
<feature type="domain" description="NusB/RsmB/TIM44" evidence="2">
    <location>
        <begin position="374"/>
        <end position="465"/>
    </location>
</feature>
<accession>A0A4P7VIF2</accession>